<dbReference type="SUPFAM" id="SSF51556">
    <property type="entry name" value="Metallo-dependent hydrolases"/>
    <property type="match status" value="1"/>
</dbReference>
<proteinExistence type="predicted"/>
<dbReference type="Gene3D" id="3.20.20.140">
    <property type="entry name" value="Metal-dependent hydrolases"/>
    <property type="match status" value="1"/>
</dbReference>
<dbReference type="GO" id="GO:0016810">
    <property type="term" value="F:hydrolase activity, acting on carbon-nitrogen (but not peptide) bonds"/>
    <property type="evidence" value="ECO:0007669"/>
    <property type="project" value="InterPro"/>
</dbReference>
<evidence type="ECO:0000313" key="2">
    <source>
        <dbReference type="EMBL" id="SVD93814.1"/>
    </source>
</evidence>
<dbReference type="PANTHER" id="PTHR43135">
    <property type="entry name" value="ALPHA-D-RIBOSE 1-METHYLPHOSPHONATE 5-TRIPHOSPHATE DIPHOSPHATASE"/>
    <property type="match status" value="1"/>
</dbReference>
<dbReference type="InterPro" id="IPR032466">
    <property type="entry name" value="Metal_Hydrolase"/>
</dbReference>
<name>A0A382ZE58_9ZZZZ</name>
<gene>
    <name evidence="2" type="ORF">METZ01_LOCUS446668</name>
</gene>
<dbReference type="InterPro" id="IPR006680">
    <property type="entry name" value="Amidohydro-rel"/>
</dbReference>
<dbReference type="InterPro" id="IPR051781">
    <property type="entry name" value="Metallo-dep_Hydrolase"/>
</dbReference>
<accession>A0A382ZE58</accession>
<reference evidence="2" key="1">
    <citation type="submission" date="2018-05" db="EMBL/GenBank/DDBJ databases">
        <authorList>
            <person name="Lanie J.A."/>
            <person name="Ng W.-L."/>
            <person name="Kazmierczak K.M."/>
            <person name="Andrzejewski T.M."/>
            <person name="Davidsen T.M."/>
            <person name="Wayne K.J."/>
            <person name="Tettelin H."/>
            <person name="Glass J.I."/>
            <person name="Rusch D."/>
            <person name="Podicherti R."/>
            <person name="Tsui H.-C.T."/>
            <person name="Winkler M.E."/>
        </authorList>
    </citation>
    <scope>NUCLEOTIDE SEQUENCE</scope>
</reference>
<feature type="non-terminal residue" evidence="2">
    <location>
        <position position="1"/>
    </location>
</feature>
<feature type="non-terminal residue" evidence="2">
    <location>
        <position position="257"/>
    </location>
</feature>
<dbReference type="Gene3D" id="2.30.40.10">
    <property type="entry name" value="Urease, subunit C, domain 1"/>
    <property type="match status" value="1"/>
</dbReference>
<sequence>ITMNVQLRIIAVSICFLTFLNAQVTIVHCGVLIDGKSDNTSKVMSVLIDKGTIIDVLEGYMDPGTGDTAIDLNNYTVLPGLMDMHTHLSGESNPKKYMERFTLNLDDYAYQSIRFAERTLMAGFTTVRDLGGPVNTSLRDAIKKGHLIGPRIFSAGKSLATTGGHADPTNGMKFKLMGDPGPAEGVVNGIPDARKAVRQRYKHGADLIKITATGGVLSVAKSGENPQFKEDEIRAIVETAADYDMHVAAHAHGAEGM</sequence>
<dbReference type="AlphaFoldDB" id="A0A382ZE58"/>
<dbReference type="InterPro" id="IPR011059">
    <property type="entry name" value="Metal-dep_hydrolase_composite"/>
</dbReference>
<evidence type="ECO:0000259" key="1">
    <source>
        <dbReference type="Pfam" id="PF01979"/>
    </source>
</evidence>
<organism evidence="2">
    <name type="scientific">marine metagenome</name>
    <dbReference type="NCBI Taxonomy" id="408172"/>
    <lineage>
        <taxon>unclassified sequences</taxon>
        <taxon>metagenomes</taxon>
        <taxon>ecological metagenomes</taxon>
    </lineage>
</organism>
<dbReference type="EMBL" id="UINC01183192">
    <property type="protein sequence ID" value="SVD93814.1"/>
    <property type="molecule type" value="Genomic_DNA"/>
</dbReference>
<protein>
    <recommendedName>
        <fullName evidence="1">Amidohydrolase-related domain-containing protein</fullName>
    </recommendedName>
</protein>
<dbReference type="Pfam" id="PF01979">
    <property type="entry name" value="Amidohydro_1"/>
    <property type="match status" value="1"/>
</dbReference>
<feature type="domain" description="Amidohydrolase-related" evidence="1">
    <location>
        <begin position="76"/>
        <end position="255"/>
    </location>
</feature>
<dbReference type="SUPFAM" id="SSF51338">
    <property type="entry name" value="Composite domain of metallo-dependent hydrolases"/>
    <property type="match status" value="1"/>
</dbReference>
<dbReference type="PANTHER" id="PTHR43135:SF3">
    <property type="entry name" value="ALPHA-D-RIBOSE 1-METHYLPHOSPHONATE 5-TRIPHOSPHATE DIPHOSPHATASE"/>
    <property type="match status" value="1"/>
</dbReference>